<keyword evidence="1" id="KW-0732">Signal</keyword>
<dbReference type="RefSeq" id="WP_127052571.1">
    <property type="nucleotide sequence ID" value="NZ_RSCM01000002.1"/>
</dbReference>
<proteinExistence type="predicted"/>
<protein>
    <recommendedName>
        <fullName evidence="4">PEP-CTERM protein-sorting domain-containing protein</fullName>
    </recommendedName>
</protein>
<feature type="chain" id="PRO_5018785258" description="PEP-CTERM protein-sorting domain-containing protein" evidence="1">
    <location>
        <begin position="28"/>
        <end position="246"/>
    </location>
</feature>
<evidence type="ECO:0000313" key="2">
    <source>
        <dbReference type="EMBL" id="RUS99027.1"/>
    </source>
</evidence>
<gene>
    <name evidence="2" type="ORF">DSM107003_10460</name>
</gene>
<keyword evidence="3" id="KW-1185">Reference proteome</keyword>
<evidence type="ECO:0008006" key="4">
    <source>
        <dbReference type="Google" id="ProtNLM"/>
    </source>
</evidence>
<organism evidence="2 3">
    <name type="scientific">Trichormus variabilis SAG 1403-4b</name>
    <dbReference type="NCBI Taxonomy" id="447716"/>
    <lineage>
        <taxon>Bacteria</taxon>
        <taxon>Bacillati</taxon>
        <taxon>Cyanobacteriota</taxon>
        <taxon>Cyanophyceae</taxon>
        <taxon>Nostocales</taxon>
        <taxon>Nostocaceae</taxon>
        <taxon>Trichormus</taxon>
    </lineage>
</organism>
<evidence type="ECO:0000256" key="1">
    <source>
        <dbReference type="SAM" id="SignalP"/>
    </source>
</evidence>
<dbReference type="AlphaFoldDB" id="A0A3S1C2C1"/>
<evidence type="ECO:0000313" key="3">
    <source>
        <dbReference type="Proteomes" id="UP000276103"/>
    </source>
</evidence>
<sequence>MDKNITASIIGTVISLGVFSAPNQANALVGMNFGTSNSTSPTNWTLVSQAGTFNNLIDENGNVTSLGVTVSGPAAGFSVATNSNTIPINTPSLSNLASNFYNPGFNATPLLVNFSGLASNSLYNIYVFGLRGGVPIYQTVTITGGGSPVSFIQQGPANSLFVNSGIGNSTNTLSSYAISILSSAAGTIDVSYTGGDGGNGVTFTAAGVAIDVPSAAVPFEFSSSLGILTFASMSGFLALRKKLSVR</sequence>
<name>A0A3S1C2C1_ANAVA</name>
<dbReference type="Proteomes" id="UP000276103">
    <property type="component" value="Unassembled WGS sequence"/>
</dbReference>
<dbReference type="OrthoDB" id="221805at2"/>
<reference evidence="2 3" key="1">
    <citation type="journal article" date="2019" name="Genome Biol. Evol.">
        <title>Day and night: Metabolic profiles and evolutionary relationships of six axenic non-marine cyanobacteria.</title>
        <authorList>
            <person name="Will S.E."/>
            <person name="Henke P."/>
            <person name="Boedeker C."/>
            <person name="Huang S."/>
            <person name="Brinkmann H."/>
            <person name="Rohde M."/>
            <person name="Jarek M."/>
            <person name="Friedl T."/>
            <person name="Seufert S."/>
            <person name="Schumacher M."/>
            <person name="Overmann J."/>
            <person name="Neumann-Schaal M."/>
            <person name="Petersen J."/>
        </authorList>
    </citation>
    <scope>NUCLEOTIDE SEQUENCE [LARGE SCALE GENOMIC DNA]</scope>
    <source>
        <strain evidence="2 3">SAG 1403-4b</strain>
    </source>
</reference>
<dbReference type="EMBL" id="RSCM01000002">
    <property type="protein sequence ID" value="RUS99027.1"/>
    <property type="molecule type" value="Genomic_DNA"/>
</dbReference>
<comment type="caution">
    <text evidence="2">The sequence shown here is derived from an EMBL/GenBank/DDBJ whole genome shotgun (WGS) entry which is preliminary data.</text>
</comment>
<accession>A0A3S1C2C1</accession>
<feature type="signal peptide" evidence="1">
    <location>
        <begin position="1"/>
        <end position="27"/>
    </location>
</feature>